<comment type="caution">
    <text evidence="7">The sequence shown here is derived from an EMBL/GenBank/DDBJ whole genome shotgun (WGS) entry which is preliminary data.</text>
</comment>
<keyword evidence="3" id="KW-0997">Cell inner membrane</keyword>
<evidence type="ECO:0000256" key="2">
    <source>
        <dbReference type="ARBA" id="ARBA00022475"/>
    </source>
</evidence>
<dbReference type="PANTHER" id="PTHR30606">
    <property type="entry name" value="LIPID A BIOSYNTHESIS LAUROYL ACYLTRANSFERASE"/>
    <property type="match status" value="1"/>
</dbReference>
<dbReference type="NCBIfam" id="NF006507">
    <property type="entry name" value="PRK08943.1"/>
    <property type="match status" value="1"/>
</dbReference>
<dbReference type="Proteomes" id="UP001501600">
    <property type="component" value="Unassembled WGS sequence"/>
</dbReference>
<keyword evidence="8" id="KW-1185">Reference proteome</keyword>
<keyword evidence="4" id="KW-0808">Transferase</keyword>
<evidence type="ECO:0000313" key="7">
    <source>
        <dbReference type="EMBL" id="GAA5189581.1"/>
    </source>
</evidence>
<dbReference type="CDD" id="cd07984">
    <property type="entry name" value="LPLAT_LABLAT-like"/>
    <property type="match status" value="1"/>
</dbReference>
<organism evidence="7 8">
    <name type="scientific">Ferrimonas gelatinilytica</name>
    <dbReference type="NCBI Taxonomy" id="1255257"/>
    <lineage>
        <taxon>Bacteria</taxon>
        <taxon>Pseudomonadati</taxon>
        <taxon>Pseudomonadota</taxon>
        <taxon>Gammaproteobacteria</taxon>
        <taxon>Alteromonadales</taxon>
        <taxon>Ferrimonadaceae</taxon>
        <taxon>Ferrimonas</taxon>
    </lineage>
</organism>
<dbReference type="PIRSF" id="PIRSF026649">
    <property type="entry name" value="MsbB"/>
    <property type="match status" value="1"/>
</dbReference>
<keyword evidence="6" id="KW-0012">Acyltransferase</keyword>
<accession>A0ABP9S0P1</accession>
<reference evidence="8" key="1">
    <citation type="journal article" date="2019" name="Int. J. Syst. Evol. Microbiol.">
        <title>The Global Catalogue of Microorganisms (GCM) 10K type strain sequencing project: providing services to taxonomists for standard genome sequencing and annotation.</title>
        <authorList>
            <consortium name="The Broad Institute Genomics Platform"/>
            <consortium name="The Broad Institute Genome Sequencing Center for Infectious Disease"/>
            <person name="Wu L."/>
            <person name="Ma J."/>
        </authorList>
    </citation>
    <scope>NUCLEOTIDE SEQUENCE [LARGE SCALE GENOMIC DNA]</scope>
    <source>
        <strain evidence="8">JCM 18720</strain>
    </source>
</reference>
<evidence type="ECO:0000256" key="1">
    <source>
        <dbReference type="ARBA" id="ARBA00004533"/>
    </source>
</evidence>
<dbReference type="InterPro" id="IPR004960">
    <property type="entry name" value="LipA_acyltrans"/>
</dbReference>
<gene>
    <name evidence="7" type="primary">lpxM</name>
    <name evidence="7" type="ORF">GCM10025772_12320</name>
</gene>
<evidence type="ECO:0000256" key="5">
    <source>
        <dbReference type="ARBA" id="ARBA00023136"/>
    </source>
</evidence>
<proteinExistence type="predicted"/>
<keyword evidence="5" id="KW-0472">Membrane</keyword>
<protein>
    <submittedName>
        <fullName evidence="7">Lauroyl-Kdo(2)-lipid IV(A) myristoyltransferase</fullName>
    </submittedName>
</protein>
<evidence type="ECO:0000256" key="3">
    <source>
        <dbReference type="ARBA" id="ARBA00022519"/>
    </source>
</evidence>
<evidence type="ECO:0000256" key="4">
    <source>
        <dbReference type="ARBA" id="ARBA00022679"/>
    </source>
</evidence>
<evidence type="ECO:0000256" key="6">
    <source>
        <dbReference type="ARBA" id="ARBA00023315"/>
    </source>
</evidence>
<dbReference type="PANTHER" id="PTHR30606:SF4">
    <property type="entry name" value="LIPID A BIOSYNTHESIS MYRISTOYLTRANSFERASE"/>
    <property type="match status" value="1"/>
</dbReference>
<evidence type="ECO:0000313" key="8">
    <source>
        <dbReference type="Proteomes" id="UP001501600"/>
    </source>
</evidence>
<name>A0ABP9S0P1_9GAMM</name>
<comment type="subcellular location">
    <subcellularLocation>
        <location evidence="1">Cell inner membrane</location>
    </subcellularLocation>
</comment>
<keyword evidence="2" id="KW-1003">Cell membrane</keyword>
<dbReference type="EMBL" id="BAABLF010000006">
    <property type="protein sequence ID" value="GAA5189581.1"/>
    <property type="molecule type" value="Genomic_DNA"/>
</dbReference>
<dbReference type="Pfam" id="PF03279">
    <property type="entry name" value="Lip_A_acyltrans"/>
    <property type="match status" value="1"/>
</dbReference>
<sequence>MALLFALMLAFWPYRLRDRVAALIGRFIGRRAGGTRRRARINLELCFPHWDAQRIEQLLDEMFERAAQVIFASGVLAVRSPAYLEKRIKLRGEEQLLTLLEQKRPVVLMVPHTWAIEFPGVLLTSRGVPWTTMMKPNPNPMLDWMMLLGRNRFPGKIFTRKHGIKRLLAAIREGRLAYYLPDQDHGMAKSEYVRFFGTHKATLPGLGMMVKATGAVVIPLYATYDPKTGLFEGHIRAPLTDLLSGDKARDARRMNEELEAMIAPYPEQYMWILKLLKSRPEGEPDPYRRQG</sequence>
<dbReference type="NCBIfam" id="TIGR02208">
    <property type="entry name" value="lipid_A_msbB"/>
    <property type="match status" value="1"/>
</dbReference>
<dbReference type="InterPro" id="IPR011921">
    <property type="entry name" value="Lipid_A_MsbB"/>
</dbReference>